<feature type="compositionally biased region" description="Pro residues" evidence="3">
    <location>
        <begin position="25"/>
        <end position="51"/>
    </location>
</feature>
<proteinExistence type="predicted"/>
<dbReference type="CDD" id="cd00842">
    <property type="entry name" value="MPP_ASMase"/>
    <property type="match status" value="1"/>
</dbReference>
<evidence type="ECO:0000256" key="3">
    <source>
        <dbReference type="SAM" id="MobiDB-lite"/>
    </source>
</evidence>
<feature type="domain" description="Calcineurin-like phosphoesterase" evidence="5">
    <location>
        <begin position="300"/>
        <end position="506"/>
    </location>
</feature>
<dbReference type="InterPro" id="IPR004843">
    <property type="entry name" value="Calcineurin-like_PHP"/>
</dbReference>
<feature type="region of interest" description="Disordered" evidence="3">
    <location>
        <begin position="22"/>
        <end position="55"/>
    </location>
</feature>
<keyword evidence="4" id="KW-0732">Signal</keyword>
<gene>
    <name evidence="6" type="ORF">Clacol_006890</name>
</gene>
<organism evidence="6 7">
    <name type="scientific">Clathrus columnatus</name>
    <dbReference type="NCBI Taxonomy" id="1419009"/>
    <lineage>
        <taxon>Eukaryota</taxon>
        <taxon>Fungi</taxon>
        <taxon>Dikarya</taxon>
        <taxon>Basidiomycota</taxon>
        <taxon>Agaricomycotina</taxon>
        <taxon>Agaricomycetes</taxon>
        <taxon>Phallomycetidae</taxon>
        <taxon>Phallales</taxon>
        <taxon>Clathraceae</taxon>
        <taxon>Clathrus</taxon>
    </lineage>
</organism>
<evidence type="ECO:0000256" key="4">
    <source>
        <dbReference type="SAM" id="SignalP"/>
    </source>
</evidence>
<dbReference type="Proteomes" id="UP001050691">
    <property type="component" value="Unassembled WGS sequence"/>
</dbReference>
<keyword evidence="7" id="KW-1185">Reference proteome</keyword>
<dbReference type="GO" id="GO:0005615">
    <property type="term" value="C:extracellular space"/>
    <property type="evidence" value="ECO:0007669"/>
    <property type="project" value="TreeGrafter"/>
</dbReference>
<dbReference type="Pfam" id="PF00149">
    <property type="entry name" value="Metallophos"/>
    <property type="match status" value="1"/>
</dbReference>
<dbReference type="InterPro" id="IPR041805">
    <property type="entry name" value="ASMase/PPN1_MPP"/>
</dbReference>
<dbReference type="PANTHER" id="PTHR10340:SF27">
    <property type="entry name" value="ACL091CP"/>
    <property type="match status" value="1"/>
</dbReference>
<dbReference type="SUPFAM" id="SSF56300">
    <property type="entry name" value="Metallo-dependent phosphatases"/>
    <property type="match status" value="1"/>
</dbReference>
<name>A0AAV5ADD0_9AGAM</name>
<dbReference type="InterPro" id="IPR029052">
    <property type="entry name" value="Metallo-depent_PP-like"/>
</dbReference>
<dbReference type="AlphaFoldDB" id="A0AAV5ADD0"/>
<sequence>MFKLVLKQSVWATLALASTAAFGPPGHPPPPPPPPPPPSHSPTPTGGPLPLGPSAFTAPGTFPSSVFSHYFNNPTATSAQPQPVISDPVLHITYPESLTDPNHIPQNDTVDPHPLPPKASSNQLLQAAFQQIISINNSPSFGDDGCTKCLASLEIGKFVALAEPSLIPQLGLMVCEQFQLANPCVNTYSSTTLGPVIAQVLANADVGGYDGQLLCQNFFSACPLPPTSPLDVSKLFKKPKPNPLPPPKKPSGKRLNVMLRVQKRTAPVDYVAVKITIIDTPYSLALAALQSIPVLTNTEKTGFNFTVYTGDLVSHDAEPQLSREYVEYTERVLYDLFKRLLNSGPVYAALGNHDSYNQAQDAPQSLGGELATQFSWNYDHVSKLWDLEGWISDATAEQARAHYAAYSVARGDGLTIITLNTDLWYRANYFNYINLNSSDNSGMLQFLIEELETAEEAGDRVWIIGHVLSGWDGSNPLENPTNLFYQIVDRFSPHVIANIFFGHTHEDQFSIFYNQNGTQQTAANAQTVSWVGPSITPLTNLNSGFRVYEVDSATFDIIDAFTWASNVSTYPGLDHQKTNGPSYFLEYSTREAYGSLVPNWPSEAPLNATWWHHVTEGMLQNPQFVQTFTTFQGKSSVLSAPCTSDECVQAKVCYMRSGSASIAKQNCIQGFGSVQ</sequence>
<protein>
    <recommendedName>
        <fullName evidence="5">Calcineurin-like phosphoesterase domain-containing protein</fullName>
    </recommendedName>
</protein>
<dbReference type="EMBL" id="BPWL01000007">
    <property type="protein sequence ID" value="GJJ12646.1"/>
    <property type="molecule type" value="Genomic_DNA"/>
</dbReference>
<dbReference type="PANTHER" id="PTHR10340">
    <property type="entry name" value="SPHINGOMYELIN PHOSPHODIESTERASE"/>
    <property type="match status" value="1"/>
</dbReference>
<dbReference type="Gene3D" id="3.60.21.10">
    <property type="match status" value="1"/>
</dbReference>
<accession>A0AAV5ADD0</accession>
<feature type="signal peptide" evidence="4">
    <location>
        <begin position="1"/>
        <end position="21"/>
    </location>
</feature>
<comment type="caution">
    <text evidence="6">The sequence shown here is derived from an EMBL/GenBank/DDBJ whole genome shotgun (WGS) entry which is preliminary data.</text>
</comment>
<keyword evidence="2" id="KW-0325">Glycoprotein</keyword>
<feature type="region of interest" description="Disordered" evidence="3">
    <location>
        <begin position="96"/>
        <end position="120"/>
    </location>
</feature>
<evidence type="ECO:0000259" key="5">
    <source>
        <dbReference type="Pfam" id="PF00149"/>
    </source>
</evidence>
<evidence type="ECO:0000313" key="6">
    <source>
        <dbReference type="EMBL" id="GJJ12646.1"/>
    </source>
</evidence>
<dbReference type="GO" id="GO:0008081">
    <property type="term" value="F:phosphoric diester hydrolase activity"/>
    <property type="evidence" value="ECO:0007669"/>
    <property type="project" value="TreeGrafter"/>
</dbReference>
<reference evidence="6" key="1">
    <citation type="submission" date="2021-10" db="EMBL/GenBank/DDBJ databases">
        <title>De novo Genome Assembly of Clathrus columnatus (Basidiomycota, Fungi) Using Illumina and Nanopore Sequence Data.</title>
        <authorList>
            <person name="Ogiso-Tanaka E."/>
            <person name="Itagaki H."/>
            <person name="Hosoya T."/>
            <person name="Hosaka K."/>
        </authorList>
    </citation>
    <scope>NUCLEOTIDE SEQUENCE</scope>
    <source>
        <strain evidence="6">MO-923</strain>
    </source>
</reference>
<evidence type="ECO:0000256" key="2">
    <source>
        <dbReference type="ARBA" id="ARBA00023180"/>
    </source>
</evidence>
<dbReference type="SUPFAM" id="SSF101447">
    <property type="entry name" value="Formin homology 2 domain (FH2 domain)"/>
    <property type="match status" value="1"/>
</dbReference>
<feature type="chain" id="PRO_5043585162" description="Calcineurin-like phosphoesterase domain-containing protein" evidence="4">
    <location>
        <begin position="22"/>
        <end position="675"/>
    </location>
</feature>
<evidence type="ECO:0000256" key="1">
    <source>
        <dbReference type="ARBA" id="ARBA00022801"/>
    </source>
</evidence>
<evidence type="ECO:0000313" key="7">
    <source>
        <dbReference type="Proteomes" id="UP001050691"/>
    </source>
</evidence>
<keyword evidence="1" id="KW-0378">Hydrolase</keyword>